<dbReference type="AlphaFoldDB" id="A0A5C1A5J4"/>
<dbReference type="InterPro" id="IPR025904">
    <property type="entry name" value="Tubulin-like"/>
</dbReference>
<evidence type="ECO:0000259" key="2">
    <source>
        <dbReference type="PROSITE" id="PS50011"/>
    </source>
</evidence>
<evidence type="ECO:0000256" key="1">
    <source>
        <dbReference type="SAM" id="MobiDB-lite"/>
    </source>
</evidence>
<keyword evidence="3" id="KW-0723">Serine/threonine-protein kinase</keyword>
<organism evidence="3 4">
    <name type="scientific">Limnoglobus roseus</name>
    <dbReference type="NCBI Taxonomy" id="2598579"/>
    <lineage>
        <taxon>Bacteria</taxon>
        <taxon>Pseudomonadati</taxon>
        <taxon>Planctomycetota</taxon>
        <taxon>Planctomycetia</taxon>
        <taxon>Gemmatales</taxon>
        <taxon>Gemmataceae</taxon>
        <taxon>Limnoglobus</taxon>
    </lineage>
</organism>
<dbReference type="InterPro" id="IPR045269">
    <property type="entry name" value="Atg1-like"/>
</dbReference>
<dbReference type="PANTHER" id="PTHR24348:SF68">
    <property type="entry name" value="SERINE_THREONINE-PROTEIN KINASE ATG1C"/>
    <property type="match status" value="1"/>
</dbReference>
<keyword evidence="3" id="KW-0808">Transferase</keyword>
<evidence type="ECO:0000313" key="4">
    <source>
        <dbReference type="Proteomes" id="UP000324974"/>
    </source>
</evidence>
<dbReference type="Pfam" id="PF13809">
    <property type="entry name" value="Tubulin_2"/>
    <property type="match status" value="1"/>
</dbReference>
<dbReference type="Proteomes" id="UP000324974">
    <property type="component" value="Chromosome"/>
</dbReference>
<proteinExistence type="predicted"/>
<sequence>MAVHFEANAEPIPGYRMLDRLGSGGFGEVWKCIAPGGIYKAIKIIHGDLRSKDNDLVRYAEQELKSMERVKQVRHPYLLALDRYDIVEGRLLIVMELADCNLWDRFRVYRQKGLIGIPRDELMVYMQEAAEVLDLMNGEHGLLHLDVKPQNIFLQWNHVKVGDFGQVKDLQGLAAQVTGGITPVYAAPETFDGIVTRACDQYSLACVYQELLTGNRPFDGTSMNQLLMQHLAAPPNLNPSPEADRPALRRALAKKSEERFATCMDFVRALRAGVTTPPPTSIVLSAADRPSVAAPLLGSSERSDAVSWDATSVGSSLAMPVDLVSIKTDTPLPAGTPDADPPRLAPPELTGDGSLQPTLLIGIGASGRQVLQRFRADIADHYGNPDAIAAIRTLYLDTDPQAAELGGHDKPWERLAALPAEQIFPTRLNRPTHYMKPRLSGHAITEGWFDTQLLNKLPRTPVTMGYRPFGRLAFFDHFRSLSQKITYDLEAILDPDALTASLEHTGLELRTNRPRVYVVAALAGGTGGMFLDVAYTVRHRLKKMGYAKPDVVGLFFVPPDGPTESVPPLVRANVCAALTELNHYSRPGTIFQAFYDERSGGVRDADAPFTATYILPAPLETVNTPAGTNSSAVATSKMARRTSSDIKALSSSRVMPKPATTTLANDPIATAVARVRYDLFTPVGRMADAARPRSLSALGITVRTFGRSRFSWPRGAIVDRTARVLTGVLLTHWVSPDITRARHLIPAWVSEKMNAAGLSKDAVQTALHKAAAAIFQEPIPTVIAKIVDPVTPKGWMARTPDVNKVIGVLDQLGKAIGHPTGQKLPTALEEALRSAANDVAATGGIMLTTAVHEMIDDPRFRLASAEEAIQQILTYLQVCRAECDAEADRLDRAARAGYDPLMAYVHPQSGAKKPSANDIAEAFRSFPGSQFQAGVARRTAKLFEHLKLTFAELRLQISASRQRIEVVQKLIVTDLEQPSPVVDASYLMPPGCPTIEDAAQRYLQVLTDDDLQEIERLVQIGIEEHFGGLYQASVNSTLKPEMILDLVRARARLHLNSRLGEVDLAGMFKAKWGGKPEAAQAVGDAYRTAKPTLVGNGPWVNHAVTVLGTPAAAAGEHLRQLADHAFPSEDKTLFADTPDEMTVYREYPDVPLAVLPQFGPAWEAAYSSFSEASPHARTDVTQWIGVDAE</sequence>
<dbReference type="SMART" id="SM00220">
    <property type="entry name" value="S_TKc"/>
    <property type="match status" value="1"/>
</dbReference>
<dbReference type="InterPro" id="IPR011009">
    <property type="entry name" value="Kinase-like_dom_sf"/>
</dbReference>
<gene>
    <name evidence="3" type="ORF">PX52LOC_00481</name>
</gene>
<dbReference type="GO" id="GO:0005737">
    <property type="term" value="C:cytoplasm"/>
    <property type="evidence" value="ECO:0007669"/>
    <property type="project" value="TreeGrafter"/>
</dbReference>
<dbReference type="EMBL" id="CP042425">
    <property type="protein sequence ID" value="QEL13623.1"/>
    <property type="molecule type" value="Genomic_DNA"/>
</dbReference>
<dbReference type="PROSITE" id="PS00108">
    <property type="entry name" value="PROTEIN_KINASE_ST"/>
    <property type="match status" value="1"/>
</dbReference>
<dbReference type="InterPro" id="IPR008271">
    <property type="entry name" value="Ser/Thr_kinase_AS"/>
</dbReference>
<dbReference type="GO" id="GO:0005524">
    <property type="term" value="F:ATP binding"/>
    <property type="evidence" value="ECO:0007669"/>
    <property type="project" value="InterPro"/>
</dbReference>
<feature type="domain" description="Protein kinase" evidence="2">
    <location>
        <begin position="15"/>
        <end position="271"/>
    </location>
</feature>
<dbReference type="CDD" id="cd14014">
    <property type="entry name" value="STKc_PknB_like"/>
    <property type="match status" value="1"/>
</dbReference>
<dbReference type="RefSeq" id="WP_149108579.1">
    <property type="nucleotide sequence ID" value="NZ_CP042425.1"/>
</dbReference>
<dbReference type="Gene3D" id="1.10.510.10">
    <property type="entry name" value="Transferase(Phosphotransferase) domain 1"/>
    <property type="match status" value="1"/>
</dbReference>
<dbReference type="PROSITE" id="PS50011">
    <property type="entry name" value="PROTEIN_KINASE_DOM"/>
    <property type="match status" value="1"/>
</dbReference>
<dbReference type="PANTHER" id="PTHR24348">
    <property type="entry name" value="SERINE/THREONINE-PROTEIN KINASE UNC-51-RELATED"/>
    <property type="match status" value="1"/>
</dbReference>
<evidence type="ECO:0000313" key="3">
    <source>
        <dbReference type="EMBL" id="QEL13623.1"/>
    </source>
</evidence>
<keyword evidence="4" id="KW-1185">Reference proteome</keyword>
<dbReference type="InterPro" id="IPR000719">
    <property type="entry name" value="Prot_kinase_dom"/>
</dbReference>
<dbReference type="GO" id="GO:0004674">
    <property type="term" value="F:protein serine/threonine kinase activity"/>
    <property type="evidence" value="ECO:0007669"/>
    <property type="project" value="UniProtKB-KW"/>
</dbReference>
<keyword evidence="3" id="KW-0418">Kinase</keyword>
<dbReference type="OrthoDB" id="223260at2"/>
<feature type="region of interest" description="Disordered" evidence="1">
    <location>
        <begin position="328"/>
        <end position="351"/>
    </location>
</feature>
<protein>
    <submittedName>
        <fullName evidence="3">Serine/threonine protein kinase</fullName>
    </submittedName>
</protein>
<dbReference type="SUPFAM" id="SSF56112">
    <property type="entry name" value="Protein kinase-like (PK-like)"/>
    <property type="match status" value="1"/>
</dbReference>
<reference evidence="4" key="1">
    <citation type="submission" date="2019-08" db="EMBL/GenBank/DDBJ databases">
        <title>Limnoglobus roseus gen. nov., sp. nov., a novel freshwater planctomycete with a giant genome from the family Gemmataceae.</title>
        <authorList>
            <person name="Kulichevskaya I.S."/>
            <person name="Naumoff D.G."/>
            <person name="Miroshnikov K."/>
            <person name="Ivanova A."/>
            <person name="Philippov D.A."/>
            <person name="Hakobyan A."/>
            <person name="Rijpstra I.C."/>
            <person name="Sinninghe Damste J.S."/>
            <person name="Liesack W."/>
            <person name="Dedysh S.N."/>
        </authorList>
    </citation>
    <scope>NUCLEOTIDE SEQUENCE [LARGE SCALE GENOMIC DNA]</scope>
    <source>
        <strain evidence="4">PX52</strain>
    </source>
</reference>
<dbReference type="Pfam" id="PF00069">
    <property type="entry name" value="Pkinase"/>
    <property type="match status" value="1"/>
</dbReference>
<name>A0A5C1A5J4_9BACT</name>
<dbReference type="KEGG" id="lrs:PX52LOC_00481"/>
<accession>A0A5C1A5J4</accession>